<feature type="compositionally biased region" description="Gly residues" evidence="4">
    <location>
        <begin position="906"/>
        <end position="918"/>
    </location>
</feature>
<dbReference type="GeneTree" id="ENSGT00940000166370"/>
<dbReference type="FunFam" id="2.30.29.30:FF:000129">
    <property type="entry name" value="Insulin receptor substrate 1"/>
    <property type="match status" value="1"/>
</dbReference>
<dbReference type="SUPFAM" id="SSF50729">
    <property type="entry name" value="PH domain-like"/>
    <property type="match status" value="2"/>
</dbReference>
<dbReference type="Pfam" id="PF02174">
    <property type="entry name" value="IRS"/>
    <property type="match status" value="1"/>
</dbReference>
<evidence type="ECO:0000313" key="7">
    <source>
        <dbReference type="Ensembl" id="ENSTNIP00000004989.1"/>
    </source>
</evidence>
<dbReference type="SMART" id="SM01244">
    <property type="entry name" value="IRS"/>
    <property type="match status" value="1"/>
</dbReference>
<proteinExistence type="predicted"/>
<evidence type="ECO:0000259" key="5">
    <source>
        <dbReference type="PROSITE" id="PS50003"/>
    </source>
</evidence>
<evidence type="ECO:0000256" key="3">
    <source>
        <dbReference type="ARBA" id="ARBA00023224"/>
    </source>
</evidence>
<evidence type="ECO:0000313" key="8">
    <source>
        <dbReference type="Proteomes" id="UP000007303"/>
    </source>
</evidence>
<dbReference type="GO" id="GO:0005886">
    <property type="term" value="C:plasma membrane"/>
    <property type="evidence" value="ECO:0007669"/>
    <property type="project" value="TreeGrafter"/>
</dbReference>
<dbReference type="GO" id="GO:0005829">
    <property type="term" value="C:cytosol"/>
    <property type="evidence" value="ECO:0007669"/>
    <property type="project" value="TreeGrafter"/>
</dbReference>
<feature type="compositionally biased region" description="Low complexity" evidence="4">
    <location>
        <begin position="463"/>
        <end position="497"/>
    </location>
</feature>
<dbReference type="GO" id="GO:0005158">
    <property type="term" value="F:insulin receptor binding"/>
    <property type="evidence" value="ECO:0007669"/>
    <property type="project" value="InterPro"/>
</dbReference>
<feature type="region of interest" description="Disordered" evidence="4">
    <location>
        <begin position="282"/>
        <end position="578"/>
    </location>
</feature>
<feature type="compositionally biased region" description="Basic and acidic residues" evidence="4">
    <location>
        <begin position="1090"/>
        <end position="1101"/>
    </location>
</feature>
<dbReference type="CDD" id="cd01204">
    <property type="entry name" value="PTB_IRS"/>
    <property type="match status" value="1"/>
</dbReference>
<feature type="compositionally biased region" description="Polar residues" evidence="4">
    <location>
        <begin position="511"/>
        <end position="528"/>
    </location>
</feature>
<keyword evidence="8" id="KW-1185">Reference proteome</keyword>
<dbReference type="FunFam" id="2.30.29.30:FF:000029">
    <property type="entry name" value="Insulin receptor substrate 1"/>
    <property type="match status" value="1"/>
</dbReference>
<dbReference type="InterPro" id="IPR001849">
    <property type="entry name" value="PH_domain"/>
</dbReference>
<feature type="region of interest" description="Disordered" evidence="4">
    <location>
        <begin position="777"/>
        <end position="1110"/>
    </location>
</feature>
<dbReference type="InterPro" id="IPR039011">
    <property type="entry name" value="IRS"/>
</dbReference>
<dbReference type="PANTHER" id="PTHR10614:SF9">
    <property type="entry name" value="INSULIN RECEPTOR SUBSTRATE 1-B ISOFORM X1"/>
    <property type="match status" value="1"/>
</dbReference>
<feature type="region of interest" description="Disordered" evidence="4">
    <location>
        <begin position="1"/>
        <end position="29"/>
    </location>
</feature>
<dbReference type="PROSITE" id="PS51064">
    <property type="entry name" value="IRS_PTB"/>
    <property type="match status" value="1"/>
</dbReference>
<feature type="compositionally biased region" description="Low complexity" evidence="4">
    <location>
        <begin position="1060"/>
        <end position="1071"/>
    </location>
</feature>
<dbReference type="SMART" id="SM00233">
    <property type="entry name" value="PH"/>
    <property type="match status" value="1"/>
</dbReference>
<dbReference type="InParanoid" id="H3C9R7"/>
<dbReference type="InterPro" id="IPR002404">
    <property type="entry name" value="IRS_PTB"/>
</dbReference>
<dbReference type="SMART" id="SM00310">
    <property type="entry name" value="PTBI"/>
    <property type="match status" value="1"/>
</dbReference>
<keyword evidence="3" id="KW-0807">Transducer</keyword>
<reference evidence="8" key="1">
    <citation type="journal article" date="2004" name="Nature">
        <title>Genome duplication in the teleost fish Tetraodon nigroviridis reveals the early vertebrate proto-karyotype.</title>
        <authorList>
            <person name="Jaillon O."/>
            <person name="Aury J.-M."/>
            <person name="Brunet F."/>
            <person name="Petit J.-L."/>
            <person name="Stange-Thomann N."/>
            <person name="Mauceli E."/>
            <person name="Bouneau L."/>
            <person name="Fischer C."/>
            <person name="Ozouf-Costaz C."/>
            <person name="Bernot A."/>
            <person name="Nicaud S."/>
            <person name="Jaffe D."/>
            <person name="Fisher S."/>
            <person name="Lutfalla G."/>
            <person name="Dossat C."/>
            <person name="Segurens B."/>
            <person name="Dasilva C."/>
            <person name="Salanoubat M."/>
            <person name="Levy M."/>
            <person name="Boudet N."/>
            <person name="Castellano S."/>
            <person name="Anthouard V."/>
            <person name="Jubin C."/>
            <person name="Castelli V."/>
            <person name="Katinka M."/>
            <person name="Vacherie B."/>
            <person name="Biemont C."/>
            <person name="Skalli Z."/>
            <person name="Cattolico L."/>
            <person name="Poulain J."/>
            <person name="De Berardinis V."/>
            <person name="Cruaud C."/>
            <person name="Duprat S."/>
            <person name="Brottier P."/>
            <person name="Coutanceau J.-P."/>
            <person name="Gouzy J."/>
            <person name="Parra G."/>
            <person name="Lardier G."/>
            <person name="Chapple C."/>
            <person name="McKernan K.J."/>
            <person name="McEwan P."/>
            <person name="Bosak S."/>
            <person name="Kellis M."/>
            <person name="Volff J.-N."/>
            <person name="Guigo R."/>
            <person name="Zody M.C."/>
            <person name="Mesirov J."/>
            <person name="Lindblad-Toh K."/>
            <person name="Birren B."/>
            <person name="Nusbaum C."/>
            <person name="Kahn D."/>
            <person name="Robinson-Rechavi M."/>
            <person name="Laudet V."/>
            <person name="Schachter V."/>
            <person name="Quetier F."/>
            <person name="Saurin W."/>
            <person name="Scarpelli C."/>
            <person name="Wincker P."/>
            <person name="Lander E.S."/>
            <person name="Weissenbach J."/>
            <person name="Roest Crollius H."/>
        </authorList>
    </citation>
    <scope>NUCLEOTIDE SEQUENCE [LARGE SCALE GENOMIC DNA]</scope>
</reference>
<reference evidence="7" key="2">
    <citation type="submission" date="2025-08" db="UniProtKB">
        <authorList>
            <consortium name="Ensembl"/>
        </authorList>
    </citation>
    <scope>IDENTIFICATION</scope>
</reference>
<dbReference type="Pfam" id="PF00169">
    <property type="entry name" value="PH"/>
    <property type="match status" value="1"/>
</dbReference>
<dbReference type="AlphaFoldDB" id="H3C9R7"/>
<feature type="domain" description="PH" evidence="5">
    <location>
        <begin position="29"/>
        <end position="131"/>
    </location>
</feature>
<dbReference type="Proteomes" id="UP000007303">
    <property type="component" value="Unassembled WGS sequence"/>
</dbReference>
<dbReference type="Gene3D" id="2.30.29.30">
    <property type="entry name" value="Pleckstrin-homology domain (PH domain)/Phosphotyrosine-binding domain (PTB)"/>
    <property type="match status" value="2"/>
</dbReference>
<protein>
    <submittedName>
        <fullName evidence="7">Si:ch73-335l21.1</fullName>
    </submittedName>
</protein>
<dbReference type="CDD" id="cd01257">
    <property type="entry name" value="PH_IRS"/>
    <property type="match status" value="1"/>
</dbReference>
<feature type="compositionally biased region" description="Low complexity" evidence="4">
    <location>
        <begin position="808"/>
        <end position="841"/>
    </location>
</feature>
<evidence type="ECO:0000259" key="6">
    <source>
        <dbReference type="PROSITE" id="PS51064"/>
    </source>
</evidence>
<keyword evidence="1" id="KW-0597">Phosphoprotein</keyword>
<dbReference type="OMA" id="SYKHNTP"/>
<dbReference type="HOGENOM" id="CLU_004902_2_0_1"/>
<accession>H3C9R7</accession>
<sequence length="1110" mass="115876">VPPVKTSTESTHAGIGEAMESPAGDSCEDVRRSGYLRKQKSMHRRYFVLRAASERGPARLEYYESEKKFRGKAPVPKKAVALETCFNINKRADSKNKHMIVLYTRAESLALAAESEADQDDWFQALVELQCKTKNFAGSAPLRKPSFNDLGFCLSVSAGKNPSDGGALGDYGVPNPGPAFKEVWQVKVWPKGLGQAKNLVGIYRLCLTEKTVNFVKLNSDAAAVVLQLMNVRRCGHSENFFFVEVGRSAVTGPGEFWMQVEDSVVAQNMHETLLEAMKALSEEFRQRSKSQSNSGPGGGATASNPISVPSRRHHPNPPPSQVGFTRRPRTEPPGANGGAGVNSASASPTPRHSFPRSRTASDGAKVEEGLVGATPLQGPCSSPSANGACSTTPILRSKSARSAPTATTKAPLGLMRSISTPAPSPAPSLSSSSGHGSEFGGITPSACTGPSGAYSRIPSHHTSISGSPSDYGSSDEYGSSPGDHTLLPSPSLPGSSSQRRNSVEGGGGTQGASTSLPASATPTCGSHPQSRRMLRRSSSRESEAERRLLSKRASLPPMALERLAPHQRRAEEPADEDSADYAIMSRNTSHESFHSSSAKQRESALSAGSAATGGAYLDVAGELKSEAAGGGPVDNGYMSMLPGVTQPPVSLAQSLAVSVPDSDSKPADDYMAMTPNNSVSPPQQIRPPLTSDGYMIMSPNSSCSPDQRACLSGGAWVGSGSADSRAGSDYMNMSPISARSVNGSNKPPRWFIPIIPSLGPTNTTPPQDILTTVPDEAEGITGVGGGRSMSVHQEQQSPGAPVVGRHLSFSSSSYSSSSASSESLGDNEAGASGAAPGGTPSKDGGKLQQRHGSGGLPKQSSHTKSRPVSLFVDVSKANTLPRVRENPLPPEPKSPGEYVSIEFKGVGSGQAGPGGGCGKSLRHGLAFPPGSGSKHSQHRPTSCLGNFMPLSRSPSAPITPPAVSEYVNMDLGPSPSPSPVSHNPLVFPPFHTPPTPPTLAHAPKACDEGAAGLGEEGAQMAEPPLRNGKENAPPATESESPTICGDYTEMAFSMNMDAGPRSSPKAPSPARTDARGLDFPLPKPGPNPDHGAKVIRADPQGRRRHCSETF</sequence>
<organism evidence="7 8">
    <name type="scientific">Tetraodon nigroviridis</name>
    <name type="common">Spotted green pufferfish</name>
    <name type="synonym">Chelonodon nigroviridis</name>
    <dbReference type="NCBI Taxonomy" id="99883"/>
    <lineage>
        <taxon>Eukaryota</taxon>
        <taxon>Metazoa</taxon>
        <taxon>Chordata</taxon>
        <taxon>Craniata</taxon>
        <taxon>Vertebrata</taxon>
        <taxon>Euteleostomi</taxon>
        <taxon>Actinopterygii</taxon>
        <taxon>Neopterygii</taxon>
        <taxon>Teleostei</taxon>
        <taxon>Neoteleostei</taxon>
        <taxon>Acanthomorphata</taxon>
        <taxon>Eupercaria</taxon>
        <taxon>Tetraodontiformes</taxon>
        <taxon>Tetradontoidea</taxon>
        <taxon>Tetraodontidae</taxon>
        <taxon>Tetraodon</taxon>
    </lineage>
</organism>
<name>H3C9R7_TETNG</name>
<dbReference type="PROSITE" id="PS50003">
    <property type="entry name" value="PH_DOMAIN"/>
    <property type="match status" value="1"/>
</dbReference>
<keyword evidence="2" id="KW-0677">Repeat</keyword>
<dbReference type="STRING" id="99883.ENSTNIP00000004989"/>
<feature type="domain" description="IRS-type PTB" evidence="6">
    <location>
        <begin position="180"/>
        <end position="284"/>
    </location>
</feature>
<feature type="compositionally biased region" description="Pro residues" evidence="4">
    <location>
        <begin position="986"/>
        <end position="997"/>
    </location>
</feature>
<dbReference type="PANTHER" id="PTHR10614">
    <property type="entry name" value="INSULIN RECEPTOR SUBSTRATE"/>
    <property type="match status" value="1"/>
</dbReference>
<feature type="compositionally biased region" description="Low complexity" evidence="4">
    <location>
        <begin position="417"/>
        <end position="436"/>
    </location>
</feature>
<evidence type="ECO:0000256" key="2">
    <source>
        <dbReference type="ARBA" id="ARBA00022737"/>
    </source>
</evidence>
<dbReference type="GO" id="GO:0030159">
    <property type="term" value="F:signaling receptor complex adaptor activity"/>
    <property type="evidence" value="ECO:0007669"/>
    <property type="project" value="UniProtKB-ARBA"/>
</dbReference>
<reference evidence="7" key="3">
    <citation type="submission" date="2025-09" db="UniProtKB">
        <authorList>
            <consortium name="Ensembl"/>
        </authorList>
    </citation>
    <scope>IDENTIFICATION</scope>
</reference>
<dbReference type="InterPro" id="IPR011993">
    <property type="entry name" value="PH-like_dom_sf"/>
</dbReference>
<dbReference type="GO" id="GO:0009967">
    <property type="term" value="P:positive regulation of signal transduction"/>
    <property type="evidence" value="ECO:0007669"/>
    <property type="project" value="UniProtKB-ARBA"/>
</dbReference>
<dbReference type="Ensembl" id="ENSTNIT00000005135.1">
    <property type="protein sequence ID" value="ENSTNIP00000004989.1"/>
    <property type="gene ID" value="ENSTNIG00000002043.1"/>
</dbReference>
<dbReference type="GO" id="GO:0043548">
    <property type="term" value="F:phosphatidylinositol 3-kinase binding"/>
    <property type="evidence" value="ECO:0007669"/>
    <property type="project" value="UniProtKB-ARBA"/>
</dbReference>
<dbReference type="PRINTS" id="PR00628">
    <property type="entry name" value="INSULINRSI"/>
</dbReference>
<evidence type="ECO:0000256" key="1">
    <source>
        <dbReference type="ARBA" id="ARBA00022553"/>
    </source>
</evidence>
<evidence type="ECO:0000256" key="4">
    <source>
        <dbReference type="SAM" id="MobiDB-lite"/>
    </source>
</evidence>
<feature type="compositionally biased region" description="Polar residues" evidence="4">
    <location>
        <begin position="379"/>
        <end position="408"/>
    </location>
</feature>
<feature type="compositionally biased region" description="Basic and acidic residues" evidence="4">
    <location>
        <begin position="538"/>
        <end position="548"/>
    </location>
</feature>
<feature type="compositionally biased region" description="Polar residues" evidence="4">
    <location>
        <begin position="1"/>
        <end position="11"/>
    </location>
</feature>
<dbReference type="GO" id="GO:0008286">
    <property type="term" value="P:insulin receptor signaling pathway"/>
    <property type="evidence" value="ECO:0007669"/>
    <property type="project" value="InterPro"/>
</dbReference>